<dbReference type="Pfam" id="PF00106">
    <property type="entry name" value="adh_short"/>
    <property type="match status" value="1"/>
</dbReference>
<evidence type="ECO:0000256" key="1">
    <source>
        <dbReference type="RuleBase" id="RU000363"/>
    </source>
</evidence>
<accession>A0A1X7RSC6</accession>
<dbReference type="EMBL" id="LT853695">
    <property type="protein sequence ID" value="SMQ50299.1"/>
    <property type="molecule type" value="Genomic_DNA"/>
</dbReference>
<dbReference type="PRINTS" id="PR00081">
    <property type="entry name" value="GDHRDH"/>
</dbReference>
<dbReference type="CDD" id="cd05325">
    <property type="entry name" value="carb_red_sniffer_like_SDR_c"/>
    <property type="match status" value="1"/>
</dbReference>
<dbReference type="PRINTS" id="PR00080">
    <property type="entry name" value="SDRFAMILY"/>
</dbReference>
<dbReference type="GO" id="GO:0016616">
    <property type="term" value="F:oxidoreductase activity, acting on the CH-OH group of donors, NAD or NADP as acceptor"/>
    <property type="evidence" value="ECO:0007669"/>
    <property type="project" value="TreeGrafter"/>
</dbReference>
<dbReference type="Proteomes" id="UP000215127">
    <property type="component" value="Chromosome 4"/>
</dbReference>
<evidence type="ECO:0000313" key="2">
    <source>
        <dbReference type="EMBL" id="SMQ50299.1"/>
    </source>
</evidence>
<gene>
    <name evidence="2" type="ORF">ZT3D7_G5452</name>
</gene>
<proteinExistence type="inferred from homology"/>
<comment type="similarity">
    <text evidence="1">Belongs to the short-chain dehydrogenases/reductases (SDR) family.</text>
</comment>
<dbReference type="InterPro" id="IPR052184">
    <property type="entry name" value="SDR_enzymes"/>
</dbReference>
<dbReference type="Gene3D" id="3.40.50.720">
    <property type="entry name" value="NAD(P)-binding Rossmann-like Domain"/>
    <property type="match status" value="1"/>
</dbReference>
<sequence length="253" mass="26838">MTSVLVTGAGRGLGLAFVKELVSLSHISRIIASVRSLSAELEGIAKASSGRVTIVTFDVADEESIRKAVPEVEAALGKGNGLDILINNVGIAKWAPDGTKSMASEDLEESFRVNVLGVHWVTRTFLPLLQAGKLKKVANIGTTLGSLTLAEQYTWAACPAYKISKAAAHALTVQYALEYGKDGFTFIALSPGWLKTDLGGGDAADLTPEQGAKASLDIIWKPNDQTNGKLTVVKVPGFENRPLNSYDGKDAPW</sequence>
<protein>
    <recommendedName>
        <fullName evidence="4">NAD(P)-binding protein</fullName>
    </recommendedName>
</protein>
<dbReference type="SUPFAM" id="SSF51735">
    <property type="entry name" value="NAD(P)-binding Rossmann-fold domains"/>
    <property type="match status" value="1"/>
</dbReference>
<organism evidence="2 3">
    <name type="scientific">Zymoseptoria tritici (strain ST99CH_3D7)</name>
    <dbReference type="NCBI Taxonomy" id="1276538"/>
    <lineage>
        <taxon>Eukaryota</taxon>
        <taxon>Fungi</taxon>
        <taxon>Dikarya</taxon>
        <taxon>Ascomycota</taxon>
        <taxon>Pezizomycotina</taxon>
        <taxon>Dothideomycetes</taxon>
        <taxon>Dothideomycetidae</taxon>
        <taxon>Mycosphaerellales</taxon>
        <taxon>Mycosphaerellaceae</taxon>
        <taxon>Zymoseptoria</taxon>
    </lineage>
</organism>
<evidence type="ECO:0000313" key="3">
    <source>
        <dbReference type="Proteomes" id="UP000215127"/>
    </source>
</evidence>
<dbReference type="PANTHER" id="PTHR45458">
    <property type="entry name" value="SHORT-CHAIN DEHYDROGENASE/REDUCTASE SDR"/>
    <property type="match status" value="1"/>
</dbReference>
<evidence type="ECO:0008006" key="4">
    <source>
        <dbReference type="Google" id="ProtNLM"/>
    </source>
</evidence>
<dbReference type="AlphaFoldDB" id="A0A1X7RSC6"/>
<dbReference type="PANTHER" id="PTHR45458:SF1">
    <property type="entry name" value="SHORT CHAIN DEHYDROGENASE"/>
    <property type="match status" value="1"/>
</dbReference>
<dbReference type="InterPro" id="IPR002347">
    <property type="entry name" value="SDR_fam"/>
</dbReference>
<reference evidence="2 3" key="1">
    <citation type="submission" date="2016-06" db="EMBL/GenBank/DDBJ databases">
        <authorList>
            <person name="Kjaerup R.B."/>
            <person name="Dalgaard T.S."/>
            <person name="Juul-Madsen H.R."/>
        </authorList>
    </citation>
    <scope>NUCLEOTIDE SEQUENCE [LARGE SCALE GENOMIC DNA]</scope>
</reference>
<keyword evidence="3" id="KW-1185">Reference proteome</keyword>
<dbReference type="InterPro" id="IPR036291">
    <property type="entry name" value="NAD(P)-bd_dom_sf"/>
</dbReference>
<name>A0A1X7RSC6_ZYMT9</name>